<proteinExistence type="predicted"/>
<dbReference type="EnsemblMetazoa" id="GBRI025339-RA">
    <property type="protein sequence ID" value="GBRI025339-PA"/>
    <property type="gene ID" value="GBRI025339"/>
</dbReference>
<evidence type="ECO:0000313" key="2">
    <source>
        <dbReference type="EnsemblMetazoa" id="GBRI025339-PA"/>
    </source>
</evidence>
<evidence type="ECO:0000313" key="3">
    <source>
        <dbReference type="Proteomes" id="UP000091820"/>
    </source>
</evidence>
<feature type="region of interest" description="Disordered" evidence="1">
    <location>
        <begin position="206"/>
        <end position="232"/>
    </location>
</feature>
<reference evidence="2" key="2">
    <citation type="submission" date="2020-05" db="UniProtKB">
        <authorList>
            <consortium name="EnsemblMetazoa"/>
        </authorList>
    </citation>
    <scope>IDENTIFICATION</scope>
    <source>
        <strain evidence="2">IAEA</strain>
    </source>
</reference>
<evidence type="ECO:0000256" key="1">
    <source>
        <dbReference type="SAM" id="MobiDB-lite"/>
    </source>
</evidence>
<name>A0A1A9WMR2_9MUSC</name>
<keyword evidence="3" id="KW-1185">Reference proteome</keyword>
<feature type="compositionally biased region" description="Polar residues" evidence="1">
    <location>
        <begin position="212"/>
        <end position="224"/>
    </location>
</feature>
<organism evidence="2 3">
    <name type="scientific">Glossina brevipalpis</name>
    <dbReference type="NCBI Taxonomy" id="37001"/>
    <lineage>
        <taxon>Eukaryota</taxon>
        <taxon>Metazoa</taxon>
        <taxon>Ecdysozoa</taxon>
        <taxon>Arthropoda</taxon>
        <taxon>Hexapoda</taxon>
        <taxon>Insecta</taxon>
        <taxon>Pterygota</taxon>
        <taxon>Neoptera</taxon>
        <taxon>Endopterygota</taxon>
        <taxon>Diptera</taxon>
        <taxon>Brachycera</taxon>
        <taxon>Muscomorpha</taxon>
        <taxon>Hippoboscoidea</taxon>
        <taxon>Glossinidae</taxon>
        <taxon>Glossina</taxon>
    </lineage>
</organism>
<feature type="region of interest" description="Disordered" evidence="1">
    <location>
        <begin position="151"/>
        <end position="178"/>
    </location>
</feature>
<accession>A0A1A9WMR2</accession>
<dbReference type="VEuPathDB" id="VectorBase:GBRI025339"/>
<protein>
    <submittedName>
        <fullName evidence="2">Uncharacterized protein</fullName>
    </submittedName>
</protein>
<feature type="compositionally biased region" description="Acidic residues" evidence="1">
    <location>
        <begin position="151"/>
        <end position="166"/>
    </location>
</feature>
<sequence>MNSKCCFYIKILTLGLLYFSKPMLGGRLQLRPISSEEAIRILKEYARNDAKTEGRFITSGIAAVKGFALGITKGMGIPLAYDFVTSNSTIDFLIRLSNATKGGQPTVQYETEEVCIDGDYDDDYYYDCGNDCDYNCGNNCDYGNDYGNDYDNDSGNDYDGNDDDYDNNNSKRRGRNVDINLPKDTIDTLKMKEILSFNVTSNANKVEDNRKNSSTKADTTGVTQSKRKKRSKTCIVIQKPKVPNNR</sequence>
<dbReference type="Proteomes" id="UP000091820">
    <property type="component" value="Unassembled WGS sequence"/>
</dbReference>
<dbReference type="AlphaFoldDB" id="A0A1A9WMR2"/>
<reference evidence="3" key="1">
    <citation type="submission" date="2014-03" db="EMBL/GenBank/DDBJ databases">
        <authorList>
            <person name="Aksoy S."/>
            <person name="Warren W."/>
            <person name="Wilson R.K."/>
        </authorList>
    </citation>
    <scope>NUCLEOTIDE SEQUENCE [LARGE SCALE GENOMIC DNA]</scope>
    <source>
        <strain evidence="3">IAEA</strain>
    </source>
</reference>